<evidence type="ECO:0000256" key="5">
    <source>
        <dbReference type="ARBA" id="ARBA00023274"/>
    </source>
</evidence>
<evidence type="ECO:0000256" key="6">
    <source>
        <dbReference type="ARBA" id="ARBA00035292"/>
    </source>
</evidence>
<sequence length="146" mass="16375">MKVIFLNDVPGVGKRYDIKTVSDGYAANFLFPKNLALMANPQSLSKVEKMKKEWSEKQKISEEKINTSLVKLENFVLKIKEKANETGHLFAGIDEKRIAELLFKEGIQFPVNSIKIDHPIKALGEFEVSVEAGDKKGKLKLSVVAK</sequence>
<feature type="domain" description="Large ribosomal subunit protein bL9 C-terminal" evidence="9">
    <location>
        <begin position="71"/>
        <end position="144"/>
    </location>
</feature>
<dbReference type="PANTHER" id="PTHR21368">
    <property type="entry name" value="50S RIBOSOMAL PROTEIN L9"/>
    <property type="match status" value="1"/>
</dbReference>
<dbReference type="GO" id="GO:0005840">
    <property type="term" value="C:ribosome"/>
    <property type="evidence" value="ECO:0007669"/>
    <property type="project" value="UniProtKB-KW"/>
</dbReference>
<dbReference type="InterPro" id="IPR020594">
    <property type="entry name" value="Ribosomal_bL9_bac/chp"/>
</dbReference>
<dbReference type="SUPFAM" id="SSF55653">
    <property type="entry name" value="Ribosomal protein L9 C-domain"/>
    <property type="match status" value="1"/>
</dbReference>
<keyword evidence="5 7" id="KW-0687">Ribonucleoprotein</keyword>
<proteinExistence type="inferred from homology"/>
<dbReference type="NCBIfam" id="TIGR00158">
    <property type="entry name" value="L9"/>
    <property type="match status" value="1"/>
</dbReference>
<dbReference type="Pfam" id="PF03948">
    <property type="entry name" value="Ribosomal_L9_C"/>
    <property type="match status" value="1"/>
</dbReference>
<accession>A0A1F6UX71</accession>
<dbReference type="HAMAP" id="MF_00503">
    <property type="entry name" value="Ribosomal_bL9"/>
    <property type="match status" value="1"/>
</dbReference>
<feature type="domain" description="Ribosomal protein L9" evidence="8">
    <location>
        <begin position="1"/>
        <end position="46"/>
    </location>
</feature>
<dbReference type="InterPro" id="IPR036935">
    <property type="entry name" value="Ribosomal_bL9_N_sf"/>
</dbReference>
<dbReference type="AlphaFoldDB" id="A0A1F6UX71"/>
<dbReference type="InterPro" id="IPR009027">
    <property type="entry name" value="Ribosomal_bL9/RNase_H1_N"/>
</dbReference>
<evidence type="ECO:0000256" key="2">
    <source>
        <dbReference type="ARBA" id="ARBA00022730"/>
    </source>
</evidence>
<keyword evidence="3 7" id="KW-0694">RNA-binding</keyword>
<dbReference type="Gene3D" id="3.40.5.10">
    <property type="entry name" value="Ribosomal protein L9, N-terminal domain"/>
    <property type="match status" value="1"/>
</dbReference>
<dbReference type="STRING" id="1801735.A2645_02010"/>
<dbReference type="GO" id="GO:0003735">
    <property type="term" value="F:structural constituent of ribosome"/>
    <property type="evidence" value="ECO:0007669"/>
    <property type="project" value="InterPro"/>
</dbReference>
<dbReference type="Pfam" id="PF01281">
    <property type="entry name" value="Ribosomal_L9_N"/>
    <property type="match status" value="1"/>
</dbReference>
<dbReference type="GO" id="GO:1990904">
    <property type="term" value="C:ribonucleoprotein complex"/>
    <property type="evidence" value="ECO:0007669"/>
    <property type="project" value="UniProtKB-KW"/>
</dbReference>
<dbReference type="GO" id="GO:0006412">
    <property type="term" value="P:translation"/>
    <property type="evidence" value="ECO:0007669"/>
    <property type="project" value="UniProtKB-UniRule"/>
</dbReference>
<keyword evidence="2 7" id="KW-0699">rRNA-binding</keyword>
<dbReference type="InterPro" id="IPR036791">
    <property type="entry name" value="Ribosomal_bL9_C_sf"/>
</dbReference>
<dbReference type="EMBL" id="MFTL01000006">
    <property type="protein sequence ID" value="OGI61938.1"/>
    <property type="molecule type" value="Genomic_DNA"/>
</dbReference>
<evidence type="ECO:0000256" key="3">
    <source>
        <dbReference type="ARBA" id="ARBA00022884"/>
    </source>
</evidence>
<evidence type="ECO:0000256" key="4">
    <source>
        <dbReference type="ARBA" id="ARBA00022980"/>
    </source>
</evidence>
<evidence type="ECO:0000259" key="8">
    <source>
        <dbReference type="Pfam" id="PF01281"/>
    </source>
</evidence>
<evidence type="ECO:0000259" key="9">
    <source>
        <dbReference type="Pfam" id="PF03948"/>
    </source>
</evidence>
<name>A0A1F6UX71_9BACT</name>
<evidence type="ECO:0000313" key="10">
    <source>
        <dbReference type="EMBL" id="OGI61938.1"/>
    </source>
</evidence>
<evidence type="ECO:0000256" key="1">
    <source>
        <dbReference type="ARBA" id="ARBA00010605"/>
    </source>
</evidence>
<dbReference type="Proteomes" id="UP000182253">
    <property type="component" value="Unassembled WGS sequence"/>
</dbReference>
<dbReference type="SUPFAM" id="SSF55658">
    <property type="entry name" value="L9 N-domain-like"/>
    <property type="match status" value="1"/>
</dbReference>
<evidence type="ECO:0000256" key="7">
    <source>
        <dbReference type="HAMAP-Rule" id="MF_00503"/>
    </source>
</evidence>
<organism evidence="10 11">
    <name type="scientific">Candidatus Nomurabacteria bacterium RIFCSPHIGHO2_01_FULL_39_9</name>
    <dbReference type="NCBI Taxonomy" id="1801735"/>
    <lineage>
        <taxon>Bacteria</taxon>
        <taxon>Candidatus Nomuraibacteriota</taxon>
    </lineage>
</organism>
<comment type="similarity">
    <text evidence="1 7">Belongs to the bacterial ribosomal protein bL9 family.</text>
</comment>
<comment type="caution">
    <text evidence="10">The sequence shown here is derived from an EMBL/GenBank/DDBJ whole genome shotgun (WGS) entry which is preliminary data.</text>
</comment>
<comment type="function">
    <text evidence="7">Binds to the 23S rRNA.</text>
</comment>
<gene>
    <name evidence="7" type="primary">rplI</name>
    <name evidence="10" type="ORF">A2645_02010</name>
</gene>
<dbReference type="Gene3D" id="3.10.430.100">
    <property type="entry name" value="Ribosomal protein L9, C-terminal domain"/>
    <property type="match status" value="1"/>
</dbReference>
<reference evidence="10 11" key="1">
    <citation type="journal article" date="2016" name="Nat. Commun.">
        <title>Thousands of microbial genomes shed light on interconnected biogeochemical processes in an aquifer system.</title>
        <authorList>
            <person name="Anantharaman K."/>
            <person name="Brown C.T."/>
            <person name="Hug L.A."/>
            <person name="Sharon I."/>
            <person name="Castelle C.J."/>
            <person name="Probst A.J."/>
            <person name="Thomas B.C."/>
            <person name="Singh A."/>
            <person name="Wilkins M.J."/>
            <person name="Karaoz U."/>
            <person name="Brodie E.L."/>
            <person name="Williams K.H."/>
            <person name="Hubbard S.S."/>
            <person name="Banfield J.F."/>
        </authorList>
    </citation>
    <scope>NUCLEOTIDE SEQUENCE [LARGE SCALE GENOMIC DNA]</scope>
</reference>
<dbReference type="GO" id="GO:0019843">
    <property type="term" value="F:rRNA binding"/>
    <property type="evidence" value="ECO:0007669"/>
    <property type="project" value="UniProtKB-UniRule"/>
</dbReference>
<dbReference type="InterPro" id="IPR020069">
    <property type="entry name" value="Ribosomal_bL9_C"/>
</dbReference>
<keyword evidence="4 7" id="KW-0689">Ribosomal protein</keyword>
<dbReference type="InterPro" id="IPR020070">
    <property type="entry name" value="Ribosomal_bL9_N"/>
</dbReference>
<evidence type="ECO:0000313" key="11">
    <source>
        <dbReference type="Proteomes" id="UP000182253"/>
    </source>
</evidence>
<protein>
    <recommendedName>
        <fullName evidence="6 7">Large ribosomal subunit protein bL9</fullName>
    </recommendedName>
</protein>
<dbReference type="InterPro" id="IPR000244">
    <property type="entry name" value="Ribosomal_bL9"/>
</dbReference>